<evidence type="ECO:0000313" key="1">
    <source>
        <dbReference type="EMBL" id="PKC56272.1"/>
    </source>
</evidence>
<reference evidence="1 2" key="2">
    <citation type="submission" date="2017-10" db="EMBL/GenBank/DDBJ databases">
        <title>Genome analyses suggest a sexual origin of heterokaryosis in a supposedly ancient asexual fungus.</title>
        <authorList>
            <person name="Corradi N."/>
            <person name="Sedzielewska K."/>
            <person name="Noel J."/>
            <person name="Charron P."/>
            <person name="Farinelli L."/>
            <person name="Marton T."/>
            <person name="Kruger M."/>
            <person name="Pelin A."/>
            <person name="Brachmann A."/>
            <person name="Corradi N."/>
        </authorList>
    </citation>
    <scope>NUCLEOTIDE SEQUENCE [LARGE SCALE GENOMIC DNA]</scope>
    <source>
        <strain evidence="1 2">A1</strain>
    </source>
</reference>
<protein>
    <submittedName>
        <fullName evidence="1">Uncharacterized protein</fullName>
    </submittedName>
</protein>
<evidence type="ECO:0000313" key="2">
    <source>
        <dbReference type="Proteomes" id="UP000232688"/>
    </source>
</evidence>
<dbReference type="AlphaFoldDB" id="A0A2N0QYZ3"/>
<sequence length="74" mass="8733">MFDIRHVMRIRQSHNFTALMMLILPPSRGIIFMIKILFDILRQTSRISHSNLVRRVSAIPIFSTNIKRIKKANQ</sequence>
<dbReference type="VEuPathDB" id="FungiDB:RhiirFUN_012255"/>
<proteinExistence type="predicted"/>
<gene>
    <name evidence="1" type="ORF">RhiirA1_102422</name>
</gene>
<reference evidence="1 2" key="1">
    <citation type="submission" date="2017-10" db="EMBL/GenBank/DDBJ databases">
        <title>Extensive intraspecific genome diversity in a model arbuscular mycorrhizal fungus.</title>
        <authorList>
            <person name="Chen E.C.H."/>
            <person name="Morin E."/>
            <person name="Baudet D."/>
            <person name="Noel J."/>
            <person name="Ndikumana S."/>
            <person name="Charron P."/>
            <person name="St-Onge C."/>
            <person name="Giorgi J."/>
            <person name="Grigoriev I.V."/>
            <person name="Roux C."/>
            <person name="Martin F.M."/>
            <person name="Corradi N."/>
        </authorList>
    </citation>
    <scope>NUCLEOTIDE SEQUENCE [LARGE SCALE GENOMIC DNA]</scope>
    <source>
        <strain evidence="1 2">A1</strain>
    </source>
</reference>
<dbReference type="EMBL" id="LLXH01002206">
    <property type="protein sequence ID" value="PKC56272.1"/>
    <property type="molecule type" value="Genomic_DNA"/>
</dbReference>
<dbReference type="Proteomes" id="UP000232688">
    <property type="component" value="Unassembled WGS sequence"/>
</dbReference>
<name>A0A2N0QYZ3_9GLOM</name>
<comment type="caution">
    <text evidence="1">The sequence shown here is derived from an EMBL/GenBank/DDBJ whole genome shotgun (WGS) entry which is preliminary data.</text>
</comment>
<accession>A0A2N0QYZ3</accession>
<organism evidence="1 2">
    <name type="scientific">Rhizophagus irregularis</name>
    <dbReference type="NCBI Taxonomy" id="588596"/>
    <lineage>
        <taxon>Eukaryota</taxon>
        <taxon>Fungi</taxon>
        <taxon>Fungi incertae sedis</taxon>
        <taxon>Mucoromycota</taxon>
        <taxon>Glomeromycotina</taxon>
        <taxon>Glomeromycetes</taxon>
        <taxon>Glomerales</taxon>
        <taxon>Glomeraceae</taxon>
        <taxon>Rhizophagus</taxon>
    </lineage>
</organism>
<dbReference type="VEuPathDB" id="FungiDB:RhiirA1_102422"/>